<feature type="binding site" evidence="10">
    <location>
        <position position="494"/>
    </location>
    <ligand>
        <name>L-methionine</name>
        <dbReference type="ChEBI" id="CHEBI:57844"/>
    </ligand>
</feature>
<dbReference type="InterPro" id="IPR002629">
    <property type="entry name" value="Met_Synth_C/arc"/>
</dbReference>
<evidence type="ECO:0000259" key="12">
    <source>
        <dbReference type="Pfam" id="PF08267"/>
    </source>
</evidence>
<dbReference type="InterPro" id="IPR006276">
    <property type="entry name" value="Cobalamin-indep_Met_synthase"/>
</dbReference>
<evidence type="ECO:0000313" key="13">
    <source>
        <dbReference type="EMBL" id="GLS89594.1"/>
    </source>
</evidence>
<comment type="caution">
    <text evidence="13">The sequence shown here is derived from an EMBL/GenBank/DDBJ whole genome shotgun (WGS) entry which is preliminary data.</text>
</comment>
<evidence type="ECO:0000313" key="14">
    <source>
        <dbReference type="Proteomes" id="UP001157353"/>
    </source>
</evidence>
<evidence type="ECO:0000256" key="1">
    <source>
        <dbReference type="ARBA" id="ARBA00002777"/>
    </source>
</evidence>
<evidence type="ECO:0000256" key="3">
    <source>
        <dbReference type="ARBA" id="ARBA00009553"/>
    </source>
</evidence>
<dbReference type="InterPro" id="IPR013215">
    <property type="entry name" value="Cbl-indep_Met_Synth_N"/>
</dbReference>
<feature type="binding site" evidence="10">
    <location>
        <position position="651"/>
    </location>
    <ligand>
        <name>Zn(2+)</name>
        <dbReference type="ChEBI" id="CHEBI:29105"/>
        <note>catalytic</note>
    </ligand>
</feature>
<evidence type="ECO:0000256" key="10">
    <source>
        <dbReference type="HAMAP-Rule" id="MF_00172"/>
    </source>
</evidence>
<protein>
    <recommendedName>
        <fullName evidence="10">5-methyltetrahydropteroyltriglutamate--homocysteine methyltransferase</fullName>
        <ecNumber evidence="10">2.1.1.14</ecNumber>
    </recommendedName>
    <alternativeName>
        <fullName evidence="10">Cobalamin-independent methionine synthase</fullName>
    </alternativeName>
    <alternativeName>
        <fullName evidence="10">Methionine synthase, vitamin-B12 independent isozyme</fullName>
    </alternativeName>
</protein>
<feature type="binding site" evidence="10">
    <location>
        <position position="609"/>
    </location>
    <ligand>
        <name>L-methionine</name>
        <dbReference type="ChEBI" id="CHEBI:57844"/>
    </ligand>
</feature>
<dbReference type="CDD" id="cd03312">
    <property type="entry name" value="CIMS_N_terminal_like"/>
    <property type="match status" value="1"/>
</dbReference>
<evidence type="ECO:0000256" key="9">
    <source>
        <dbReference type="ARBA" id="ARBA00023167"/>
    </source>
</evidence>
<feature type="binding site" evidence="10">
    <location>
        <position position="615"/>
    </location>
    <ligand>
        <name>5-methyltetrahydropteroyltri-L-glutamate</name>
        <dbReference type="ChEBI" id="CHEBI:58207"/>
    </ligand>
</feature>
<evidence type="ECO:0000256" key="4">
    <source>
        <dbReference type="ARBA" id="ARBA00022603"/>
    </source>
</evidence>
<dbReference type="InterPro" id="IPR038071">
    <property type="entry name" value="UROD/MetE-like_sf"/>
</dbReference>
<feature type="active site" description="Proton donor" evidence="10">
    <location>
        <position position="704"/>
    </location>
</feature>
<comment type="catalytic activity">
    <reaction evidence="10">
        <text>5-methyltetrahydropteroyltri-L-glutamate + L-homocysteine = tetrahydropteroyltri-L-glutamate + L-methionine</text>
        <dbReference type="Rhea" id="RHEA:21196"/>
        <dbReference type="ChEBI" id="CHEBI:57844"/>
        <dbReference type="ChEBI" id="CHEBI:58140"/>
        <dbReference type="ChEBI" id="CHEBI:58199"/>
        <dbReference type="ChEBI" id="CHEBI:58207"/>
        <dbReference type="EC" id="2.1.1.14"/>
    </reaction>
</comment>
<accession>A0ABQ6DWV2</accession>
<name>A0ABQ6DWV2_9GAMM</name>
<comment type="pathway">
    <text evidence="2 10">Amino-acid biosynthesis; L-methionine biosynthesis via de novo pathway; L-methionine from L-homocysteine (MetE route): step 1/1.</text>
</comment>
<dbReference type="EC" id="2.1.1.14" evidence="10"/>
<dbReference type="GO" id="GO:0032259">
    <property type="term" value="P:methylation"/>
    <property type="evidence" value="ECO:0007669"/>
    <property type="project" value="UniProtKB-KW"/>
</dbReference>
<keyword evidence="5 10" id="KW-0028">Amino-acid biosynthesis</keyword>
<evidence type="ECO:0000256" key="5">
    <source>
        <dbReference type="ARBA" id="ARBA00022605"/>
    </source>
</evidence>
<proteinExistence type="inferred from homology"/>
<feature type="binding site" evidence="10">
    <location>
        <position position="571"/>
    </location>
    <ligand>
        <name>5-methyltetrahydropteroyltri-L-glutamate</name>
        <dbReference type="ChEBI" id="CHEBI:58207"/>
    </ligand>
</feature>
<comment type="similarity">
    <text evidence="3 10">Belongs to the vitamin-B12 independent methionine synthase family.</text>
</comment>
<keyword evidence="9 10" id="KW-0486">Methionine biosynthesis</keyword>
<reference evidence="14" key="1">
    <citation type="journal article" date="2019" name="Int. J. Syst. Evol. Microbiol.">
        <title>The Global Catalogue of Microorganisms (GCM) 10K type strain sequencing project: providing services to taxonomists for standard genome sequencing and annotation.</title>
        <authorList>
            <consortium name="The Broad Institute Genomics Platform"/>
            <consortium name="The Broad Institute Genome Sequencing Center for Infectious Disease"/>
            <person name="Wu L."/>
            <person name="Ma J."/>
        </authorList>
    </citation>
    <scope>NUCLEOTIDE SEQUENCE [LARGE SCALE GENOMIC DNA]</scope>
    <source>
        <strain evidence="14">NBRC 103166</strain>
    </source>
</reference>
<keyword evidence="14" id="KW-1185">Reference proteome</keyword>
<keyword evidence="4 10" id="KW-0489">Methyltransferase</keyword>
<feature type="binding site" evidence="10">
    <location>
        <begin position="441"/>
        <end position="443"/>
    </location>
    <ligand>
        <name>L-methionine</name>
        <dbReference type="ChEBI" id="CHEBI:57844"/>
    </ligand>
</feature>
<dbReference type="GO" id="GO:0008168">
    <property type="term" value="F:methyltransferase activity"/>
    <property type="evidence" value="ECO:0007669"/>
    <property type="project" value="UniProtKB-KW"/>
</dbReference>
<feature type="binding site" evidence="10">
    <location>
        <position position="609"/>
    </location>
    <ligand>
        <name>L-homocysteine</name>
        <dbReference type="ChEBI" id="CHEBI:58199"/>
    </ligand>
</feature>
<evidence type="ECO:0000256" key="7">
    <source>
        <dbReference type="ARBA" id="ARBA00022723"/>
    </source>
</evidence>
<feature type="domain" description="Cobalamin-independent methionine synthase MetE C-terminal/archaeal" evidence="11">
    <location>
        <begin position="437"/>
        <end position="758"/>
    </location>
</feature>
<evidence type="ECO:0000256" key="6">
    <source>
        <dbReference type="ARBA" id="ARBA00022679"/>
    </source>
</evidence>
<dbReference type="HAMAP" id="MF_00172">
    <property type="entry name" value="Meth_synth"/>
    <property type="match status" value="1"/>
</dbReference>
<dbReference type="NCBIfam" id="NF003556">
    <property type="entry name" value="PRK05222.1"/>
    <property type="match status" value="1"/>
</dbReference>
<feature type="domain" description="Cobalamin-independent methionine synthase MetE N-terminal" evidence="12">
    <location>
        <begin position="5"/>
        <end position="320"/>
    </location>
</feature>
<feature type="binding site" evidence="10">
    <location>
        <position position="653"/>
    </location>
    <ligand>
        <name>Zn(2+)</name>
        <dbReference type="ChEBI" id="CHEBI:29105"/>
        <note>catalytic</note>
    </ligand>
</feature>
<gene>
    <name evidence="10 13" type="primary">metE</name>
    <name evidence="13" type="ORF">GCM10007916_06610</name>
</gene>
<dbReference type="NCBIfam" id="TIGR01371">
    <property type="entry name" value="met_syn_B12ind"/>
    <property type="match status" value="1"/>
</dbReference>
<dbReference type="EMBL" id="BSPQ01000001">
    <property type="protein sequence ID" value="GLS89594.1"/>
    <property type="molecule type" value="Genomic_DNA"/>
</dbReference>
<evidence type="ECO:0000256" key="2">
    <source>
        <dbReference type="ARBA" id="ARBA00004681"/>
    </source>
</evidence>
<comment type="caution">
    <text evidence="10">Lacks conserved residue(s) required for the propagation of feature annotation.</text>
</comment>
<keyword evidence="6 10" id="KW-0808">Transferase</keyword>
<dbReference type="SUPFAM" id="SSF51726">
    <property type="entry name" value="UROD/MetE-like"/>
    <property type="match status" value="2"/>
</dbReference>
<dbReference type="Gene3D" id="3.20.20.210">
    <property type="match status" value="2"/>
</dbReference>
<dbReference type="PIRSF" id="PIRSF000382">
    <property type="entry name" value="MeTrfase_B12_ind"/>
    <property type="match status" value="1"/>
</dbReference>
<feature type="binding site" evidence="10">
    <location>
        <position position="494"/>
    </location>
    <ligand>
        <name>L-homocysteine</name>
        <dbReference type="ChEBI" id="CHEBI:58199"/>
    </ligand>
</feature>
<keyword evidence="10" id="KW-0677">Repeat</keyword>
<comment type="cofactor">
    <cofactor evidence="10">
        <name>Zn(2+)</name>
        <dbReference type="ChEBI" id="CHEBI:29105"/>
    </cofactor>
    <text evidence="10">Binds 1 zinc ion per subunit.</text>
</comment>
<dbReference type="RefSeq" id="WP_284202708.1">
    <property type="nucleotide sequence ID" value="NZ_BSPQ01000001.1"/>
</dbReference>
<keyword evidence="7 10" id="KW-0479">Metal-binding</keyword>
<dbReference type="PANTHER" id="PTHR30519">
    <property type="entry name" value="5-METHYLTETRAHYDROPTEROYLTRIGLUTAMATE--HOMOCYSTEINE METHYLTRANSFERASE"/>
    <property type="match status" value="1"/>
</dbReference>
<comment type="function">
    <text evidence="1 10">Catalyzes the transfer of a methyl group from 5-methyltetrahydrofolate to homocysteine resulting in methionine formation.</text>
</comment>
<evidence type="ECO:0000256" key="8">
    <source>
        <dbReference type="ARBA" id="ARBA00022833"/>
    </source>
</evidence>
<feature type="binding site" evidence="10">
    <location>
        <position position="675"/>
    </location>
    <ligand>
        <name>Zn(2+)</name>
        <dbReference type="ChEBI" id="CHEBI:29105"/>
        <note>catalytic</note>
    </ligand>
</feature>
<organism evidence="13 14">
    <name type="scientific">Psychromonas marina</name>
    <dbReference type="NCBI Taxonomy" id="88364"/>
    <lineage>
        <taxon>Bacteria</taxon>
        <taxon>Pseudomonadati</taxon>
        <taxon>Pseudomonadota</taxon>
        <taxon>Gammaproteobacteria</taxon>
        <taxon>Alteromonadales</taxon>
        <taxon>Psychromonadaceae</taxon>
        <taxon>Psychromonas</taxon>
    </lineage>
</organism>
<feature type="binding site" evidence="10">
    <location>
        <begin position="441"/>
        <end position="443"/>
    </location>
    <ligand>
        <name>L-homocysteine</name>
        <dbReference type="ChEBI" id="CHEBI:58199"/>
    </ligand>
</feature>
<feature type="binding site" evidence="10">
    <location>
        <position position="122"/>
    </location>
    <ligand>
        <name>5-methyltetrahydropteroyltri-L-glutamate</name>
        <dbReference type="ChEBI" id="CHEBI:58207"/>
    </ligand>
</feature>
<dbReference type="Pfam" id="PF08267">
    <property type="entry name" value="Meth_synt_1"/>
    <property type="match status" value="1"/>
</dbReference>
<feature type="binding site" evidence="10">
    <location>
        <begin position="525"/>
        <end position="526"/>
    </location>
    <ligand>
        <name>5-methyltetrahydropteroyltri-L-glutamate</name>
        <dbReference type="ChEBI" id="CHEBI:58207"/>
    </ligand>
</feature>
<dbReference type="CDD" id="cd03311">
    <property type="entry name" value="CIMS_C_terminal_like"/>
    <property type="match status" value="1"/>
</dbReference>
<dbReference type="Pfam" id="PF01717">
    <property type="entry name" value="Meth_synt_2"/>
    <property type="match status" value="1"/>
</dbReference>
<sequence>MAKLHHLGFPRIGHKRQLKFSLEKFWRGEISETQLQQSASELRAENWHSQQTLAFDFHTVGDFSLYDQVLDMSLLLGNLPKRAIQGENQLDNYFRVARGRSQQKQCCSTPHAGESDAGEMTKWFNTNYHYIVPEFDQQTSFELNADNLLLQIKELQRINKNAKPVIIGPVTYLWLGKEKDQSNKLTLLPALLKTYQQLLQKLQENNIQWLQIDEPILALELNNEWQTALQSAYHTLKQSPVKLLLTTYFGELKDNLLLASQLPVAGLHIDAINGQHEVSQVAALLAPEQVLSLGVINGCNIWKTDLNDTLSWLAPLHEQLQDRLWIAPNSSLLHVPVDLESEIKLDSEIKNWLAFATQKLQELSLLGSALNEGLDTVFEQFSENKLAITSRKNSTRIHNPDVQKSVASINAQLGDRQQGFALRSAIQKKSLNLPKYPTTTIGSFPQTKEIRATRKAKRSGEIDADEYQQQIQQSIQFCIEQQHKIGLDVLVHGEAERNDMVEYFGELLAGFVFTQFAWVQSYGSRCVKPPILFGDVSRPQPMTVKWTKYAQSLTSKKVKGMLTGPVTILNWSFVRDDQPIKITCQQIALAIREEVLDLERAGIEIIQIDEAALREKLPLQRSQWSNYLNWAIEAFRITANGVADKTQIHTHMCYSEFNDIIQPIAEMDADVITIETSRSDMQLLNVFEAFNYPNAIGPGVYDIHSPNTPNVEKMVSLMQKAAQRIPVEQLWVNPDCGLKTRQWHEVEPALINMVEAAKKLRASCKS</sequence>
<keyword evidence="8 10" id="KW-0862">Zinc</keyword>
<dbReference type="Proteomes" id="UP001157353">
    <property type="component" value="Unassembled WGS sequence"/>
</dbReference>
<feature type="binding site" evidence="10">
    <location>
        <position position="736"/>
    </location>
    <ligand>
        <name>Zn(2+)</name>
        <dbReference type="ChEBI" id="CHEBI:29105"/>
        <note>catalytic</note>
    </ligand>
</feature>
<evidence type="ECO:0000259" key="11">
    <source>
        <dbReference type="Pfam" id="PF01717"/>
    </source>
</evidence>